<dbReference type="EMBL" id="LXPE01000382">
    <property type="protein sequence ID" value="OBA24852.1"/>
    <property type="molecule type" value="Genomic_DNA"/>
</dbReference>
<keyword evidence="3" id="KW-1185">Reference proteome</keyword>
<keyword evidence="1" id="KW-1133">Transmembrane helix</keyword>
<feature type="transmembrane region" description="Helical" evidence="1">
    <location>
        <begin position="170"/>
        <end position="191"/>
    </location>
</feature>
<comment type="caution">
    <text evidence="2">The sequence shown here is derived from an EMBL/GenBank/DDBJ whole genome shotgun (WGS) entry which is preliminary data.</text>
</comment>
<evidence type="ECO:0000256" key="1">
    <source>
        <dbReference type="SAM" id="Phobius"/>
    </source>
</evidence>
<sequence>MLLINRFNLSKVKNINKLLVLNCSSRKLKSDNVVHDTFIPKLNISKLTFAHRQALIDNWTSTQYKYLNNIQNKKNITLPLKIYELLPFFISSDNIELKITKYLNNNINILNINNSLVFLKGKLSTDELLNDDIIDNNVIDDFPLDLKKLSYVTNKKMRSYLWKFFFKKQLLIYSSLTGLAIVMPQIAVPYICIALGICFMKDYLTIYNHIYNEIWYNFLIKENLIEPLLKYVNKQDIILKEKYLGNETIQDETEISKPNLNIKEL</sequence>
<name>A0A1B7T810_9ASCO</name>
<dbReference type="AlphaFoldDB" id="A0A1B7T810"/>
<keyword evidence="1" id="KW-0472">Membrane</keyword>
<evidence type="ECO:0000313" key="2">
    <source>
        <dbReference type="EMBL" id="OBA24852.1"/>
    </source>
</evidence>
<dbReference type="Proteomes" id="UP000092321">
    <property type="component" value="Unassembled WGS sequence"/>
</dbReference>
<dbReference type="OrthoDB" id="3971829at2759"/>
<keyword evidence="1" id="KW-0812">Transmembrane</keyword>
<proteinExistence type="predicted"/>
<accession>A0A1B7T810</accession>
<protein>
    <submittedName>
        <fullName evidence="2">Uncharacterized protein</fullName>
    </submittedName>
</protein>
<evidence type="ECO:0000313" key="3">
    <source>
        <dbReference type="Proteomes" id="UP000092321"/>
    </source>
</evidence>
<gene>
    <name evidence="2" type="ORF">HANVADRAFT_54268</name>
</gene>
<reference evidence="3" key="1">
    <citation type="journal article" date="2016" name="Proc. Natl. Acad. Sci. U.S.A.">
        <title>Comparative genomics of biotechnologically important yeasts.</title>
        <authorList>
            <person name="Riley R."/>
            <person name="Haridas S."/>
            <person name="Wolfe K.H."/>
            <person name="Lopes M.R."/>
            <person name="Hittinger C.T."/>
            <person name="Goeker M."/>
            <person name="Salamov A.A."/>
            <person name="Wisecaver J.H."/>
            <person name="Long T.M."/>
            <person name="Calvey C.H."/>
            <person name="Aerts A.L."/>
            <person name="Barry K.W."/>
            <person name="Choi C."/>
            <person name="Clum A."/>
            <person name="Coughlan A.Y."/>
            <person name="Deshpande S."/>
            <person name="Douglass A.P."/>
            <person name="Hanson S.J."/>
            <person name="Klenk H.-P."/>
            <person name="LaButti K.M."/>
            <person name="Lapidus A."/>
            <person name="Lindquist E.A."/>
            <person name="Lipzen A.M."/>
            <person name="Meier-Kolthoff J.P."/>
            <person name="Ohm R.A."/>
            <person name="Otillar R.P."/>
            <person name="Pangilinan J.L."/>
            <person name="Peng Y."/>
            <person name="Rokas A."/>
            <person name="Rosa C.A."/>
            <person name="Scheuner C."/>
            <person name="Sibirny A.A."/>
            <person name="Slot J.C."/>
            <person name="Stielow J.B."/>
            <person name="Sun H."/>
            <person name="Kurtzman C.P."/>
            <person name="Blackwell M."/>
            <person name="Grigoriev I.V."/>
            <person name="Jeffries T.W."/>
        </authorList>
    </citation>
    <scope>NUCLEOTIDE SEQUENCE [LARGE SCALE GENOMIC DNA]</scope>
    <source>
        <strain evidence="3">NRRL Y-1626</strain>
    </source>
</reference>
<organism evidence="2 3">
    <name type="scientific">Hanseniaspora valbyensis NRRL Y-1626</name>
    <dbReference type="NCBI Taxonomy" id="766949"/>
    <lineage>
        <taxon>Eukaryota</taxon>
        <taxon>Fungi</taxon>
        <taxon>Dikarya</taxon>
        <taxon>Ascomycota</taxon>
        <taxon>Saccharomycotina</taxon>
        <taxon>Saccharomycetes</taxon>
        <taxon>Saccharomycodales</taxon>
        <taxon>Saccharomycodaceae</taxon>
        <taxon>Hanseniaspora</taxon>
    </lineage>
</organism>